<comment type="caution">
    <text evidence="7">The sequence shown here is derived from an EMBL/GenBank/DDBJ whole genome shotgun (WGS) entry which is preliminary data.</text>
</comment>
<dbReference type="Pfam" id="PF07685">
    <property type="entry name" value="GATase_3"/>
    <property type="match status" value="1"/>
</dbReference>
<comment type="similarity">
    <text evidence="4">Belongs to the CobB/CobQ family. CobQ subfamily.</text>
</comment>
<evidence type="ECO:0000259" key="6">
    <source>
        <dbReference type="Pfam" id="PF07685"/>
    </source>
</evidence>
<dbReference type="InterPro" id="IPR033949">
    <property type="entry name" value="CobQ_GATase1"/>
</dbReference>
<dbReference type="Gene3D" id="3.40.50.300">
    <property type="entry name" value="P-loop containing nucleotide triphosphate hydrolases"/>
    <property type="match status" value="1"/>
</dbReference>
<dbReference type="InterPro" id="IPR004459">
    <property type="entry name" value="CobQ_synth"/>
</dbReference>
<comment type="pathway">
    <text evidence="1 4">Cofactor biosynthesis; adenosylcobalamin biosynthesis.</text>
</comment>
<evidence type="ECO:0000256" key="2">
    <source>
        <dbReference type="ARBA" id="ARBA00022573"/>
    </source>
</evidence>
<dbReference type="EMBL" id="DXFX01000045">
    <property type="protein sequence ID" value="HIX07510.1"/>
    <property type="molecule type" value="Genomic_DNA"/>
</dbReference>
<dbReference type="InterPro" id="IPR011698">
    <property type="entry name" value="GATase_3"/>
</dbReference>
<dbReference type="PROSITE" id="PS51274">
    <property type="entry name" value="GATASE_COBBQ"/>
    <property type="match status" value="1"/>
</dbReference>
<name>A0A9D2AG03_9FIRM</name>
<comment type="function">
    <text evidence="4">Catalyzes amidations at positions B, D, E, and G on adenosylcobyrinic A,C-diamide. NH(2) groups are provided by glutamine, and one molecule of ATP is hydrogenolyzed for each amidation.</text>
</comment>
<proteinExistence type="inferred from homology"/>
<feature type="active site" description="Nucleophile" evidence="4">
    <location>
        <position position="330"/>
    </location>
</feature>
<accession>A0A9D2AG03</accession>
<dbReference type="Proteomes" id="UP000824204">
    <property type="component" value="Unassembled WGS sequence"/>
</dbReference>
<protein>
    <recommendedName>
        <fullName evidence="4">Cobyric acid synthase</fullName>
    </recommendedName>
</protein>
<dbReference type="GO" id="GO:0003824">
    <property type="term" value="F:catalytic activity"/>
    <property type="evidence" value="ECO:0007669"/>
    <property type="project" value="InterPro"/>
</dbReference>
<keyword evidence="3 4" id="KW-0315">Glutamine amidotransferase</keyword>
<gene>
    <name evidence="4" type="primary">cobQ</name>
    <name evidence="7" type="ORF">H9741_03490</name>
</gene>
<feature type="active site" evidence="4">
    <location>
        <position position="420"/>
    </location>
</feature>
<evidence type="ECO:0000256" key="1">
    <source>
        <dbReference type="ARBA" id="ARBA00004953"/>
    </source>
</evidence>
<dbReference type="AlphaFoldDB" id="A0A9D2AG03"/>
<evidence type="ECO:0000313" key="8">
    <source>
        <dbReference type="Proteomes" id="UP000824204"/>
    </source>
</evidence>
<reference evidence="7" key="2">
    <citation type="submission" date="2021-04" db="EMBL/GenBank/DDBJ databases">
        <authorList>
            <person name="Gilroy R."/>
        </authorList>
    </citation>
    <scope>NUCLEOTIDE SEQUENCE</scope>
    <source>
        <strain evidence="7">811</strain>
    </source>
</reference>
<organism evidence="7 8">
    <name type="scientific">Candidatus Borkfalkia faecipullorum</name>
    <dbReference type="NCBI Taxonomy" id="2838510"/>
    <lineage>
        <taxon>Bacteria</taxon>
        <taxon>Bacillati</taxon>
        <taxon>Bacillota</taxon>
        <taxon>Clostridia</taxon>
        <taxon>Christensenellales</taxon>
        <taxon>Christensenellaceae</taxon>
        <taxon>Candidatus Borkfalkia</taxon>
    </lineage>
</organism>
<dbReference type="CDD" id="cd05389">
    <property type="entry name" value="CobQ_N"/>
    <property type="match status" value="1"/>
</dbReference>
<dbReference type="NCBIfam" id="TIGR00313">
    <property type="entry name" value="cobQ"/>
    <property type="match status" value="1"/>
</dbReference>
<reference evidence="7" key="1">
    <citation type="journal article" date="2021" name="PeerJ">
        <title>Extensive microbial diversity within the chicken gut microbiome revealed by metagenomics and culture.</title>
        <authorList>
            <person name="Gilroy R."/>
            <person name="Ravi A."/>
            <person name="Getino M."/>
            <person name="Pursley I."/>
            <person name="Horton D.L."/>
            <person name="Alikhan N.F."/>
            <person name="Baker D."/>
            <person name="Gharbi K."/>
            <person name="Hall N."/>
            <person name="Watson M."/>
            <person name="Adriaenssens E.M."/>
            <person name="Foster-Nyarko E."/>
            <person name="Jarju S."/>
            <person name="Secka A."/>
            <person name="Antonio M."/>
            <person name="Oren A."/>
            <person name="Chaudhuri R.R."/>
            <person name="La Ragione R."/>
            <person name="Hildebrand F."/>
            <person name="Pallen M.J."/>
        </authorList>
    </citation>
    <scope>NUCLEOTIDE SEQUENCE</scope>
    <source>
        <strain evidence="7">811</strain>
    </source>
</reference>
<dbReference type="PANTHER" id="PTHR21343">
    <property type="entry name" value="DETHIOBIOTIN SYNTHETASE"/>
    <property type="match status" value="1"/>
</dbReference>
<dbReference type="Pfam" id="PF01656">
    <property type="entry name" value="CbiA"/>
    <property type="match status" value="1"/>
</dbReference>
<dbReference type="GO" id="GO:0009236">
    <property type="term" value="P:cobalamin biosynthetic process"/>
    <property type="evidence" value="ECO:0007669"/>
    <property type="project" value="UniProtKB-UniRule"/>
</dbReference>
<evidence type="ECO:0000256" key="3">
    <source>
        <dbReference type="ARBA" id="ARBA00022962"/>
    </source>
</evidence>
<dbReference type="CDD" id="cd01750">
    <property type="entry name" value="GATase1_CobQ"/>
    <property type="match status" value="1"/>
</dbReference>
<evidence type="ECO:0000313" key="7">
    <source>
        <dbReference type="EMBL" id="HIX07510.1"/>
    </source>
</evidence>
<dbReference type="GO" id="GO:0015420">
    <property type="term" value="F:ABC-type vitamin B12 transporter activity"/>
    <property type="evidence" value="ECO:0007669"/>
    <property type="project" value="UniProtKB-UniRule"/>
</dbReference>
<dbReference type="PANTHER" id="PTHR21343:SF1">
    <property type="entry name" value="COBYRIC ACID SYNTHASE"/>
    <property type="match status" value="1"/>
</dbReference>
<feature type="domain" description="CobQ/CobB/MinD/ParA nucleotide binding" evidence="5">
    <location>
        <begin position="6"/>
        <end position="229"/>
    </location>
</feature>
<evidence type="ECO:0000256" key="4">
    <source>
        <dbReference type="HAMAP-Rule" id="MF_00028"/>
    </source>
</evidence>
<feature type="domain" description="CobB/CobQ-like glutamine amidotransferase" evidence="6">
    <location>
        <begin position="251"/>
        <end position="426"/>
    </location>
</feature>
<dbReference type="Gene3D" id="3.40.50.880">
    <property type="match status" value="1"/>
</dbReference>
<dbReference type="InterPro" id="IPR029062">
    <property type="entry name" value="Class_I_gatase-like"/>
</dbReference>
<dbReference type="InterPro" id="IPR047045">
    <property type="entry name" value="CobQ_N"/>
</dbReference>
<dbReference type="InterPro" id="IPR002586">
    <property type="entry name" value="CobQ/CobB/MinD/ParA_Nub-bd_dom"/>
</dbReference>
<keyword evidence="2 4" id="KW-0169">Cobalamin biosynthesis</keyword>
<evidence type="ECO:0000259" key="5">
    <source>
        <dbReference type="Pfam" id="PF01656"/>
    </source>
</evidence>
<sequence>MKAKPLMVQGTMSNAGKSLTVTAVCRVLAREGYRVAPFKSQNMALNSFVTKEGAEIGRAQAAQAEACKKEADVRMNPVLLKPTTDMGSQVIVLGKSVGNYTAREYFSFKKSLKGKILQAYESLAAENDVIVIEGAGSPVELNLNGDDIVNMGLARMAGAPVLLVGDIDRGGIFAQLCGTLSLLSPKDRERVKGLLVNKFRGDLSLFGEGRKLLQRLAGKPVLGVMPYTKIDIDDEDSLSERLKNKRDGGTDIAVIRLPKLSNFTDFSPFGRARGCAVRYVERAEEFGSPDLVILPGTKSTIEDLRFLKRSGLAEQVVAAAHRGIPVFGVCGGFQMLGKSVEDPLGVEGGGREDGLGLLPVSTVFDGEKCLRETQGVISGLSGIFSCLNGKKFSGYEIHMGRSGTDSAVIGAGNVYGTYVHGIFDEAEICQSILRALGGDAGELSDARAVREQNYELLADVFEQNTDVSALKKIIEEGA</sequence>
<dbReference type="HAMAP" id="MF_00028">
    <property type="entry name" value="CobQ"/>
    <property type="match status" value="1"/>
</dbReference>
<dbReference type="SUPFAM" id="SSF52317">
    <property type="entry name" value="Class I glutamine amidotransferase-like"/>
    <property type="match status" value="1"/>
</dbReference>
<dbReference type="SUPFAM" id="SSF52540">
    <property type="entry name" value="P-loop containing nucleoside triphosphate hydrolases"/>
    <property type="match status" value="1"/>
</dbReference>
<dbReference type="NCBIfam" id="NF001989">
    <property type="entry name" value="PRK00784.1"/>
    <property type="match status" value="1"/>
</dbReference>
<dbReference type="InterPro" id="IPR027417">
    <property type="entry name" value="P-loop_NTPase"/>
</dbReference>